<organism evidence="2 3">
    <name type="scientific">Rickenella mellea</name>
    <dbReference type="NCBI Taxonomy" id="50990"/>
    <lineage>
        <taxon>Eukaryota</taxon>
        <taxon>Fungi</taxon>
        <taxon>Dikarya</taxon>
        <taxon>Basidiomycota</taxon>
        <taxon>Agaricomycotina</taxon>
        <taxon>Agaricomycetes</taxon>
        <taxon>Hymenochaetales</taxon>
        <taxon>Rickenellaceae</taxon>
        <taxon>Rickenella</taxon>
    </lineage>
</organism>
<evidence type="ECO:0000313" key="3">
    <source>
        <dbReference type="Proteomes" id="UP000294933"/>
    </source>
</evidence>
<keyword evidence="1" id="KW-0472">Membrane</keyword>
<feature type="transmembrane region" description="Helical" evidence="1">
    <location>
        <begin position="111"/>
        <end position="131"/>
    </location>
</feature>
<dbReference type="GO" id="GO:0016020">
    <property type="term" value="C:membrane"/>
    <property type="evidence" value="ECO:0007669"/>
    <property type="project" value="GOC"/>
</dbReference>
<keyword evidence="1" id="KW-0812">Transmembrane</keyword>
<accession>A0A4V3AZH7</accession>
<dbReference type="PANTHER" id="PTHR28026">
    <property type="entry name" value="DUF962 DOMAIN PROTEIN (AFU_ORTHOLOGUE AFUA_8G05310)"/>
    <property type="match status" value="1"/>
</dbReference>
<proteinExistence type="predicted"/>
<feature type="transmembrane region" description="Helical" evidence="1">
    <location>
        <begin position="143"/>
        <end position="160"/>
    </location>
</feature>
<name>A0A4V3AZH7_9AGAM</name>
<sequence length="195" mass="22004">MSIFDVEKQLVFYGAYHSNKTNVFIHKIFVPLIVWSFQVMISSLPTPAFFPAYTVNYGEYLSFQFNWAAVMGIVYLAYYYTLVPSAAFLYTPQMTLSVLNATAFARSTEHVQLAAGLHAVAWVAQFLGHGLAEKRAPALLDNLLGAVVLAPFFVHLEMLFDMGFYPTLHKRVQNGVGKELVRLRTADAQKKRKEL</sequence>
<protein>
    <submittedName>
        <fullName evidence="2">DUF962-domain-containing protein</fullName>
    </submittedName>
</protein>
<keyword evidence="3" id="KW-1185">Reference proteome</keyword>
<evidence type="ECO:0000256" key="1">
    <source>
        <dbReference type="SAM" id="Phobius"/>
    </source>
</evidence>
<feature type="transmembrane region" description="Helical" evidence="1">
    <location>
        <begin position="28"/>
        <end position="53"/>
    </location>
</feature>
<feature type="transmembrane region" description="Helical" evidence="1">
    <location>
        <begin position="65"/>
        <end position="90"/>
    </location>
</feature>
<keyword evidence="1" id="KW-1133">Transmembrane helix</keyword>
<dbReference type="Proteomes" id="UP000294933">
    <property type="component" value="Unassembled WGS sequence"/>
</dbReference>
<dbReference type="VEuPathDB" id="FungiDB:BD410DRAFT_757826"/>
<dbReference type="Pfam" id="PF06127">
    <property type="entry name" value="Mpo1-like"/>
    <property type="match status" value="1"/>
</dbReference>
<gene>
    <name evidence="2" type="ORF">BD410DRAFT_757826</name>
</gene>
<reference evidence="2 3" key="1">
    <citation type="submission" date="2018-06" db="EMBL/GenBank/DDBJ databases">
        <title>A transcriptomic atlas of mushroom development highlights an independent origin of complex multicellularity.</title>
        <authorList>
            <consortium name="DOE Joint Genome Institute"/>
            <person name="Krizsan K."/>
            <person name="Almasi E."/>
            <person name="Merenyi Z."/>
            <person name="Sahu N."/>
            <person name="Viragh M."/>
            <person name="Koszo T."/>
            <person name="Mondo S."/>
            <person name="Kiss B."/>
            <person name="Balint B."/>
            <person name="Kues U."/>
            <person name="Barry K."/>
            <person name="Hegedus J.C."/>
            <person name="Henrissat B."/>
            <person name="Johnson J."/>
            <person name="Lipzen A."/>
            <person name="Ohm R."/>
            <person name="Nagy I."/>
            <person name="Pangilinan J."/>
            <person name="Yan J."/>
            <person name="Xiong Y."/>
            <person name="Grigoriev I.V."/>
            <person name="Hibbett D.S."/>
            <person name="Nagy L.G."/>
        </authorList>
    </citation>
    <scope>NUCLEOTIDE SEQUENCE [LARGE SCALE GENOMIC DNA]</scope>
    <source>
        <strain evidence="2 3">SZMC22713</strain>
    </source>
</reference>
<dbReference type="GO" id="GO:0046521">
    <property type="term" value="P:sphingoid catabolic process"/>
    <property type="evidence" value="ECO:0007669"/>
    <property type="project" value="TreeGrafter"/>
</dbReference>
<dbReference type="OrthoDB" id="2124888at2759"/>
<evidence type="ECO:0000313" key="2">
    <source>
        <dbReference type="EMBL" id="TDL29158.1"/>
    </source>
</evidence>
<dbReference type="PANTHER" id="PTHR28026:SF9">
    <property type="entry name" value="2-HYDROXY-PALMITIC ACID DIOXYGENASE MPO1"/>
    <property type="match status" value="1"/>
</dbReference>
<dbReference type="AlphaFoldDB" id="A0A4V3AZH7"/>
<dbReference type="EMBL" id="ML170156">
    <property type="protein sequence ID" value="TDL29158.1"/>
    <property type="molecule type" value="Genomic_DNA"/>
</dbReference>
<dbReference type="InterPro" id="IPR009305">
    <property type="entry name" value="Mpo1-like"/>
</dbReference>
<dbReference type="GO" id="GO:0005783">
    <property type="term" value="C:endoplasmic reticulum"/>
    <property type="evidence" value="ECO:0007669"/>
    <property type="project" value="TreeGrafter"/>
</dbReference>